<protein>
    <submittedName>
        <fullName evidence="3">(salmon louse) hypothetical protein</fullName>
    </submittedName>
</protein>
<proteinExistence type="predicted"/>
<evidence type="ECO:0000256" key="2">
    <source>
        <dbReference type="SAM" id="Phobius"/>
    </source>
</evidence>
<feature type="transmembrane region" description="Helical" evidence="2">
    <location>
        <begin position="508"/>
        <end position="532"/>
    </location>
</feature>
<dbReference type="SUPFAM" id="SSF54928">
    <property type="entry name" value="RNA-binding domain, RBD"/>
    <property type="match status" value="1"/>
</dbReference>
<feature type="region of interest" description="Disordered" evidence="1">
    <location>
        <begin position="206"/>
        <end position="261"/>
    </location>
</feature>
<dbReference type="InterPro" id="IPR035979">
    <property type="entry name" value="RBD_domain_sf"/>
</dbReference>
<keyword evidence="2" id="KW-1133">Transmembrane helix</keyword>
<sequence length="549" mass="61047">MMDIVEEDAESLLELKEGEEEDDAVVKSITKADVEELLGGSLDEDEEEESVCEESGVKCVEEVEEGLEKKGELEEVVKCDSVEKSPCCTNTSHLPSLIERSSIPEGVGRGPPFVSNGPGRGRFPPHRGPLMRFFPPHRLPPPFHFRGGPPPHPHFMRPPMRPPPHPLLRHEHRFIAPHPRSPYNSVSKALSIARIVVQKKLKAEAEEAKAKASEPTSDSPPSTPTKQPGIQPLIPLKRPLQEPPKPTNPPVPLIRGGPGQVHSNLRRIQTVDEPPPTKRYSVSDQLKAVSIAHKPAPTLTRINIEPGPPPNNENNQIKKGTRIKISNLPASATFEKMCSMTTACGSVKTINILGEDNSAVIEFMDTQIVQKEAVKVKAQIFKFTKKNKYKEDQNLVAAMVSGKDEEKCDHLKRHRAIFLNFVDNLLDPYSFTDPQCVYNNVFERPDNLRRELSGESPIVNLEIEGRAASLSESSFISQVQLSRVSTSLRELLSFGDSACATSERGFEYFILPQIIAGVIVMLLGMILFLGVFHSRKVPKFRSLNRNQRD</sequence>
<organism evidence="3 4">
    <name type="scientific">Lepeophtheirus salmonis</name>
    <name type="common">Salmon louse</name>
    <name type="synonym">Caligus salmonis</name>
    <dbReference type="NCBI Taxonomy" id="72036"/>
    <lineage>
        <taxon>Eukaryota</taxon>
        <taxon>Metazoa</taxon>
        <taxon>Ecdysozoa</taxon>
        <taxon>Arthropoda</taxon>
        <taxon>Crustacea</taxon>
        <taxon>Multicrustacea</taxon>
        <taxon>Hexanauplia</taxon>
        <taxon>Copepoda</taxon>
        <taxon>Siphonostomatoida</taxon>
        <taxon>Caligidae</taxon>
        <taxon>Lepeophtheirus</taxon>
    </lineage>
</organism>
<feature type="compositionally biased region" description="Pro residues" evidence="1">
    <location>
        <begin position="241"/>
        <end position="252"/>
    </location>
</feature>
<dbReference type="Proteomes" id="UP000675881">
    <property type="component" value="Chromosome 5"/>
</dbReference>
<dbReference type="AlphaFoldDB" id="A0A7R8CXI6"/>
<accession>A0A7R8CXI6</accession>
<reference evidence="3" key="1">
    <citation type="submission" date="2021-02" db="EMBL/GenBank/DDBJ databases">
        <authorList>
            <person name="Bekaert M."/>
        </authorList>
    </citation>
    <scope>NUCLEOTIDE SEQUENCE</scope>
    <source>
        <strain evidence="3">IoA-00</strain>
    </source>
</reference>
<gene>
    <name evidence="3" type="ORF">LSAA_10752</name>
</gene>
<dbReference type="GO" id="GO:0003676">
    <property type="term" value="F:nucleic acid binding"/>
    <property type="evidence" value="ECO:0007669"/>
    <property type="project" value="InterPro"/>
</dbReference>
<dbReference type="EMBL" id="HG994584">
    <property type="protein sequence ID" value="CAF2959994.1"/>
    <property type="molecule type" value="Genomic_DNA"/>
</dbReference>
<keyword evidence="2" id="KW-0472">Membrane</keyword>
<keyword evidence="2" id="KW-0812">Transmembrane</keyword>
<evidence type="ECO:0000313" key="3">
    <source>
        <dbReference type="EMBL" id="CAF2959994.1"/>
    </source>
</evidence>
<evidence type="ECO:0000313" key="4">
    <source>
        <dbReference type="Proteomes" id="UP000675881"/>
    </source>
</evidence>
<evidence type="ECO:0000256" key="1">
    <source>
        <dbReference type="SAM" id="MobiDB-lite"/>
    </source>
</evidence>
<name>A0A7R8CXI6_LEPSM</name>
<keyword evidence="4" id="KW-1185">Reference proteome</keyword>
<feature type="region of interest" description="Disordered" evidence="1">
    <location>
        <begin position="101"/>
        <end position="121"/>
    </location>
</feature>